<dbReference type="STRING" id="4846.A0A367JP55"/>
<protein>
    <recommendedName>
        <fullName evidence="2">Hyaluronan/mRNA-binding protein domain-containing protein</fullName>
    </recommendedName>
</protein>
<evidence type="ECO:0000313" key="4">
    <source>
        <dbReference type="Proteomes" id="UP000253551"/>
    </source>
</evidence>
<evidence type="ECO:0000259" key="2">
    <source>
        <dbReference type="SMART" id="SM01233"/>
    </source>
</evidence>
<feature type="compositionally biased region" description="Basic and acidic residues" evidence="1">
    <location>
        <begin position="19"/>
        <end position="44"/>
    </location>
</feature>
<dbReference type="Gene3D" id="6.10.140.1040">
    <property type="match status" value="1"/>
</dbReference>
<dbReference type="AlphaFoldDB" id="A0A367JP55"/>
<gene>
    <name evidence="3" type="ORF">CU098_010349</name>
</gene>
<evidence type="ECO:0000256" key="1">
    <source>
        <dbReference type="SAM" id="MobiDB-lite"/>
    </source>
</evidence>
<dbReference type="OrthoDB" id="5390558at2759"/>
<evidence type="ECO:0000313" key="3">
    <source>
        <dbReference type="EMBL" id="RCH91750.1"/>
    </source>
</evidence>
<reference evidence="3 4" key="1">
    <citation type="journal article" date="2018" name="G3 (Bethesda)">
        <title>Phylogenetic and Phylogenomic Definition of Rhizopus Species.</title>
        <authorList>
            <person name="Gryganskyi A.P."/>
            <person name="Golan J."/>
            <person name="Dolatabadi S."/>
            <person name="Mondo S."/>
            <person name="Robb S."/>
            <person name="Idnurm A."/>
            <person name="Muszewska A."/>
            <person name="Steczkiewicz K."/>
            <person name="Masonjones S."/>
            <person name="Liao H.L."/>
            <person name="Gajdeczka M.T."/>
            <person name="Anike F."/>
            <person name="Vuek A."/>
            <person name="Anishchenko I.M."/>
            <person name="Voigt K."/>
            <person name="de Hoog G.S."/>
            <person name="Smith M.E."/>
            <person name="Heitman J."/>
            <person name="Vilgalys R."/>
            <person name="Stajich J.E."/>
        </authorList>
    </citation>
    <scope>NUCLEOTIDE SEQUENCE [LARGE SCALE GENOMIC DNA]</scope>
    <source>
        <strain evidence="3 4">LSU 92-RS-03</strain>
    </source>
</reference>
<accession>A0A367JP55</accession>
<proteinExistence type="predicted"/>
<name>A0A367JP55_RHIST</name>
<keyword evidence="4" id="KW-1185">Reference proteome</keyword>
<feature type="compositionally biased region" description="Polar residues" evidence="1">
    <location>
        <begin position="67"/>
        <end position="78"/>
    </location>
</feature>
<feature type="compositionally biased region" description="Polar residues" evidence="1">
    <location>
        <begin position="172"/>
        <end position="182"/>
    </location>
</feature>
<dbReference type="InterPro" id="IPR006861">
    <property type="entry name" value="HABP4_PAIRBP1-bd"/>
</dbReference>
<feature type="domain" description="Hyaluronan/mRNA-binding protein" evidence="2">
    <location>
        <begin position="97"/>
        <end position="186"/>
    </location>
</feature>
<sequence length="224" mass="25040">MSFTHNRFGVLLGEEETEVDKLGNTKPVEKKGEPQPPTRRDLRRTSHRQPAVSPPSRRDRGGRKNLSETNAAIDTTETNKQRPPRPAGGGRSEFTGRGRQFDRHSGTGIIDNEKKINQGWGEAGTAEFEGANDVLDPNDPAAGETRHARANEDTEDNTKTLDEYLAEKKNASHNLRLNQGRQANEGADDSQWKNTVVLEKEKDVFFVGKESEVKLKNKNKKEKV</sequence>
<feature type="region of interest" description="Disordered" evidence="1">
    <location>
        <begin position="1"/>
        <end position="191"/>
    </location>
</feature>
<dbReference type="Proteomes" id="UP000253551">
    <property type="component" value="Unassembled WGS sequence"/>
</dbReference>
<dbReference type="EMBL" id="PJQM01002946">
    <property type="protein sequence ID" value="RCH91750.1"/>
    <property type="molecule type" value="Genomic_DNA"/>
</dbReference>
<feature type="compositionally biased region" description="Basic and acidic residues" evidence="1">
    <location>
        <begin position="144"/>
        <end position="170"/>
    </location>
</feature>
<dbReference type="SMART" id="SM01233">
    <property type="entry name" value="HABP4_PAI-RBP1"/>
    <property type="match status" value="1"/>
</dbReference>
<feature type="non-terminal residue" evidence="3">
    <location>
        <position position="224"/>
    </location>
</feature>
<organism evidence="3 4">
    <name type="scientific">Rhizopus stolonifer</name>
    <name type="common">Rhizopus nigricans</name>
    <dbReference type="NCBI Taxonomy" id="4846"/>
    <lineage>
        <taxon>Eukaryota</taxon>
        <taxon>Fungi</taxon>
        <taxon>Fungi incertae sedis</taxon>
        <taxon>Mucoromycota</taxon>
        <taxon>Mucoromycotina</taxon>
        <taxon>Mucoromycetes</taxon>
        <taxon>Mucorales</taxon>
        <taxon>Mucorineae</taxon>
        <taxon>Rhizopodaceae</taxon>
        <taxon>Rhizopus</taxon>
    </lineage>
</organism>
<comment type="caution">
    <text evidence="3">The sequence shown here is derived from an EMBL/GenBank/DDBJ whole genome shotgun (WGS) entry which is preliminary data.</text>
</comment>
<feature type="compositionally biased region" description="Basic and acidic residues" evidence="1">
    <location>
        <begin position="94"/>
        <end position="116"/>
    </location>
</feature>